<name>A0A956NIE6_UNCEI</name>
<proteinExistence type="predicted"/>
<gene>
    <name evidence="2" type="ORF">KDA27_27385</name>
</gene>
<reference evidence="2" key="2">
    <citation type="journal article" date="2021" name="Microbiome">
        <title>Successional dynamics and alternative stable states in a saline activated sludge microbial community over 9 years.</title>
        <authorList>
            <person name="Wang Y."/>
            <person name="Ye J."/>
            <person name="Ju F."/>
            <person name="Liu L."/>
            <person name="Boyd J.A."/>
            <person name="Deng Y."/>
            <person name="Parks D.H."/>
            <person name="Jiang X."/>
            <person name="Yin X."/>
            <person name="Woodcroft B.J."/>
            <person name="Tyson G.W."/>
            <person name="Hugenholtz P."/>
            <person name="Polz M.F."/>
            <person name="Zhang T."/>
        </authorList>
    </citation>
    <scope>NUCLEOTIDE SEQUENCE</scope>
    <source>
        <strain evidence="2">HKST-UBA02</strain>
    </source>
</reference>
<dbReference type="EMBL" id="JAGQHS010000387">
    <property type="protein sequence ID" value="MCA9759549.1"/>
    <property type="molecule type" value="Genomic_DNA"/>
</dbReference>
<comment type="caution">
    <text evidence="2">The sequence shown here is derived from an EMBL/GenBank/DDBJ whole genome shotgun (WGS) entry which is preliminary data.</text>
</comment>
<evidence type="ECO:0008006" key="4">
    <source>
        <dbReference type="Google" id="ProtNLM"/>
    </source>
</evidence>
<evidence type="ECO:0000313" key="3">
    <source>
        <dbReference type="Proteomes" id="UP000739538"/>
    </source>
</evidence>
<sequence>ARAVREMLSDSLGRADESMEALARSADYAEGDLLRCAGVFGRVFEQTEECEDGWRLSAPKPSSSADDEVSDRPATDTYESVWTFSDSRGESFEESILSKLPADLRAAVELLAQLDERFPDSVAIAVLEEFGPRGSAAADLVSRLSGLGVVTADGDGQDLRARIESSRLRLHLSTVGLSAELRQRLDAWLLRNVVPDMTSVESVLATCHRARRENAVEIERSTYRSGLSMAVERGGFGELAKLLAYPEELPHGWTLELLKARIERTIESTDCDPSWLKLNAVSAFLMYSRQVGERFLGELLSDSDPELRANALLRAADRDIGYHGARRAAGYLETLAAEGLEPILLESDAKAAELELTRARLARVSGHGDDAMTHALRACERSRGSGSYVAALSLQQLGILRSATSKRRAFASFREAAREAPNSGVQAQMYFNSALLLAHTTRQRSALGFVDRALQTFEASGNRTMALRSRMLRASIMMSILGPRAVLVEVRGLHGHHEVRTDPVRSISLMTLQTIAYLTLGSSRAAIQSAGVLWSSIRQPTPDHPRVTAMGTIVQVLRDTESWDLISEYFGDGSCGETAAPDPITGARVRALVSEAQHDLGQAIDALMKVLEQQQWKVTAVVSGLKHHAAALLLRRSAAGDLEHSLLLLEAVLRERMAGSHPYNRIRSRIDKAEVLFRLDRQSSAMIVLDEAIAEARRHDAKGLLATSLARRASWTT</sequence>
<accession>A0A956NIE6</accession>
<protein>
    <recommendedName>
        <fullName evidence="4">Tetratricopeptide repeat protein</fullName>
    </recommendedName>
</protein>
<dbReference type="AlphaFoldDB" id="A0A956NIE6"/>
<evidence type="ECO:0000313" key="2">
    <source>
        <dbReference type="EMBL" id="MCA9759549.1"/>
    </source>
</evidence>
<dbReference type="Proteomes" id="UP000739538">
    <property type="component" value="Unassembled WGS sequence"/>
</dbReference>
<feature type="region of interest" description="Disordered" evidence="1">
    <location>
        <begin position="54"/>
        <end position="74"/>
    </location>
</feature>
<organism evidence="2 3">
    <name type="scientific">Eiseniibacteriota bacterium</name>
    <dbReference type="NCBI Taxonomy" id="2212470"/>
    <lineage>
        <taxon>Bacteria</taxon>
        <taxon>Candidatus Eiseniibacteriota</taxon>
    </lineage>
</organism>
<reference evidence="2" key="1">
    <citation type="submission" date="2020-04" db="EMBL/GenBank/DDBJ databases">
        <authorList>
            <person name="Zhang T."/>
        </authorList>
    </citation>
    <scope>NUCLEOTIDE SEQUENCE</scope>
    <source>
        <strain evidence="2">HKST-UBA02</strain>
    </source>
</reference>
<evidence type="ECO:0000256" key="1">
    <source>
        <dbReference type="SAM" id="MobiDB-lite"/>
    </source>
</evidence>
<feature type="non-terminal residue" evidence="2">
    <location>
        <position position="1"/>
    </location>
</feature>